<reference evidence="1 2" key="1">
    <citation type="journal article" date="2014" name="PLoS Genet.">
        <title>Analysis of the Phlebiopsis gigantea genome, transcriptome and secretome provides insight into its pioneer colonization strategies of wood.</title>
        <authorList>
            <person name="Hori C."/>
            <person name="Ishida T."/>
            <person name="Igarashi K."/>
            <person name="Samejima M."/>
            <person name="Suzuki H."/>
            <person name="Master E."/>
            <person name="Ferreira P."/>
            <person name="Ruiz-Duenas F.J."/>
            <person name="Held B."/>
            <person name="Canessa P."/>
            <person name="Larrondo L.F."/>
            <person name="Schmoll M."/>
            <person name="Druzhinina I.S."/>
            <person name="Kubicek C.P."/>
            <person name="Gaskell J.A."/>
            <person name="Kersten P."/>
            <person name="St John F."/>
            <person name="Glasner J."/>
            <person name="Sabat G."/>
            <person name="Splinter BonDurant S."/>
            <person name="Syed K."/>
            <person name="Yadav J."/>
            <person name="Mgbeahuruike A.C."/>
            <person name="Kovalchuk A."/>
            <person name="Asiegbu F.O."/>
            <person name="Lackner G."/>
            <person name="Hoffmeister D."/>
            <person name="Rencoret J."/>
            <person name="Gutierrez A."/>
            <person name="Sun H."/>
            <person name="Lindquist E."/>
            <person name="Barry K."/>
            <person name="Riley R."/>
            <person name="Grigoriev I.V."/>
            <person name="Henrissat B."/>
            <person name="Kues U."/>
            <person name="Berka R.M."/>
            <person name="Martinez A.T."/>
            <person name="Covert S.F."/>
            <person name="Blanchette R.A."/>
            <person name="Cullen D."/>
        </authorList>
    </citation>
    <scope>NUCLEOTIDE SEQUENCE [LARGE SCALE GENOMIC DNA]</scope>
    <source>
        <strain evidence="1 2">11061_1 CR5-6</strain>
    </source>
</reference>
<name>A0A0C3S8L8_PHLG1</name>
<dbReference type="EMBL" id="KN840495">
    <property type="protein sequence ID" value="KIP07522.1"/>
    <property type="molecule type" value="Genomic_DNA"/>
</dbReference>
<proteinExistence type="predicted"/>
<dbReference type="Proteomes" id="UP000053257">
    <property type="component" value="Unassembled WGS sequence"/>
</dbReference>
<evidence type="ECO:0000313" key="1">
    <source>
        <dbReference type="EMBL" id="KIP07522.1"/>
    </source>
</evidence>
<gene>
    <name evidence="1" type="ORF">PHLGIDRAFT_413922</name>
</gene>
<dbReference type="HOGENOM" id="CLU_1587109_0_0_1"/>
<organism evidence="1 2">
    <name type="scientific">Phlebiopsis gigantea (strain 11061_1 CR5-6)</name>
    <name type="common">White-rot fungus</name>
    <name type="synonym">Peniophora gigantea</name>
    <dbReference type="NCBI Taxonomy" id="745531"/>
    <lineage>
        <taxon>Eukaryota</taxon>
        <taxon>Fungi</taxon>
        <taxon>Dikarya</taxon>
        <taxon>Basidiomycota</taxon>
        <taxon>Agaricomycotina</taxon>
        <taxon>Agaricomycetes</taxon>
        <taxon>Polyporales</taxon>
        <taxon>Phanerochaetaceae</taxon>
        <taxon>Phlebiopsis</taxon>
    </lineage>
</organism>
<sequence length="168" mass="18442">MARDYGLADDVLSPFGDECLPPPVCCTLHDRPRILTPRRKTRWTLCKCSHHCHRTTAALVLAALAHSNDVMIHAAARRTCLNAWSGEPSSSSASLSARPSGTMPAGCKREANTANPQFIPPGHAHNCFGYDTRCFLSSLTQNTPPRLFHHACQNVLFCSTFMHAESLK</sequence>
<keyword evidence="2" id="KW-1185">Reference proteome</keyword>
<protein>
    <submittedName>
        <fullName evidence="1">Uncharacterized protein</fullName>
    </submittedName>
</protein>
<dbReference type="AlphaFoldDB" id="A0A0C3S8L8"/>
<evidence type="ECO:0000313" key="2">
    <source>
        <dbReference type="Proteomes" id="UP000053257"/>
    </source>
</evidence>
<accession>A0A0C3S8L8</accession>